<evidence type="ECO:0000313" key="4">
    <source>
        <dbReference type="Proteomes" id="UP000121784"/>
    </source>
</evidence>
<proteinExistence type="inferred from homology"/>
<dbReference type="Proteomes" id="UP000121784">
    <property type="component" value="Segment"/>
</dbReference>
<protein>
    <recommendedName>
        <fullName evidence="2">Protein OPG091</fullName>
    </recommendedName>
</protein>
<evidence type="ECO:0000256" key="2">
    <source>
        <dbReference type="ARBA" id="ARBA00034814"/>
    </source>
</evidence>
<dbReference type="Pfam" id="PF05708">
    <property type="entry name" value="Peptidase_C92"/>
    <property type="match status" value="1"/>
</dbReference>
<reference evidence="3 4" key="1">
    <citation type="submission" date="2014-09" db="EMBL/GenBank/DDBJ databases">
        <title>Complete Genome Sequence of the Embu Virus Strain SPAn 880.</title>
        <authorList>
            <person name="Ibrahim M.S."/>
            <person name="Antwerpen M.H."/>
            <person name="Georgi E."/>
            <person name="Vette P."/>
            <person name="Zoeller G."/>
            <person name="Meyer H."/>
        </authorList>
    </citation>
    <scope>NUCLEOTIDE SEQUENCE [LARGE SCALE GENOMIC DNA]</scope>
    <source>
        <strain evidence="3">SPAn880</strain>
    </source>
</reference>
<dbReference type="Gene3D" id="3.90.1720.10">
    <property type="entry name" value="endopeptidase domain like (from Nostoc punctiforme)"/>
    <property type="match status" value="1"/>
</dbReference>
<dbReference type="EMBL" id="KM595078">
    <property type="protein sequence ID" value="AIT70687.1"/>
    <property type="molecule type" value="Genomic_DNA"/>
</dbReference>
<dbReference type="SUPFAM" id="SSF54001">
    <property type="entry name" value="Cysteine proteinases"/>
    <property type="match status" value="1"/>
</dbReference>
<name>A0A097IVP7_9POXV</name>
<dbReference type="InterPro" id="IPR024453">
    <property type="entry name" value="Peptidase_C92"/>
</dbReference>
<sequence length="173" mass="19961">MDPYTFISRYAPRGSVIFINYLFSLTEYFNPSYDKHVAIYLGYKDTDVNTIFKCENDDEKWIVESIYESGVTATPLFTLLKNANNVKVYILDEYNNEHSLAKMSLAADVAITFIGKPYGFGSNNLYCFKLVAECYDSVGIQLPTYNILGKRVYLSQSFIDNIQWKKIYDSDIF</sequence>
<gene>
    <name evidence="3" type="primary">72</name>
</gene>
<evidence type="ECO:0000256" key="1">
    <source>
        <dbReference type="ARBA" id="ARBA00034761"/>
    </source>
</evidence>
<accession>A0A097IVP7</accession>
<dbReference type="InterPro" id="IPR038765">
    <property type="entry name" value="Papain-like_cys_pep_sf"/>
</dbReference>
<comment type="similarity">
    <text evidence="1">Belongs to the orthopoxvirus OPG091 family.</text>
</comment>
<organism evidence="3 4">
    <name type="scientific">Cotia virus</name>
    <dbReference type="NCBI Taxonomy" id="39444"/>
    <lineage>
        <taxon>Viruses</taxon>
        <taxon>Varidnaviria</taxon>
        <taxon>Bamfordvirae</taxon>
        <taxon>Nucleocytoviricota</taxon>
        <taxon>Pokkesviricetes</taxon>
        <taxon>Chitovirales</taxon>
        <taxon>Poxviridae</taxon>
        <taxon>Chordopoxvirinae</taxon>
        <taxon>Oryzopoxvirus</taxon>
        <taxon>Oryzopoxvirus cotia</taxon>
    </lineage>
</organism>
<evidence type="ECO:0000313" key="3">
    <source>
        <dbReference type="EMBL" id="AIT70687.1"/>
    </source>
</evidence>